<reference evidence="1" key="1">
    <citation type="submission" date="2022-08" db="EMBL/GenBank/DDBJ databases">
        <title>Complete genome sequence of Mycoplasma molare type strain H 542.</title>
        <authorList>
            <person name="Spergser J."/>
        </authorList>
    </citation>
    <scope>NUCLEOTIDE SEQUENCE</scope>
    <source>
        <strain evidence="1">H 542</strain>
    </source>
</reference>
<proteinExistence type="predicted"/>
<gene>
    <name evidence="1" type="ORF">NX772_03015</name>
</gene>
<dbReference type="EMBL" id="CP103423">
    <property type="protein sequence ID" value="UWD34052.1"/>
    <property type="molecule type" value="Genomic_DNA"/>
</dbReference>
<dbReference type="RefSeq" id="WP_051542106.1">
    <property type="nucleotide sequence ID" value="NZ_CP103423.1"/>
</dbReference>
<dbReference type="Proteomes" id="UP001058364">
    <property type="component" value="Chromosome"/>
</dbReference>
<sequence>MDVRKLSKNLKLIINGDDRWAFNNKIHFSYHVTNYSKVIIHNVIHKDILEENSHFINHPYLSNIDTFSLATITSNDKPVFTGIISSQGRYSLNPKKIKDSSIEIVDIRYWLNKKTPADIVFKNIPPARALQLFIDALEEPKIKAGKLSFSNNTNITAYDTTSKSPYSILKDIIATQTRSFLYFSQNESGDLLINFESEHDFKSKEAIEITENNWSEHKILDLVIEENTDNYFNKVRLESENIIANKPLEEYFTISNTTKSIWTSEPVEKVVIKEQGYKNTYFNIENSNKEKELIVLEKKDYSKGKDFHLYYKRGDNELVINPEWDRESVGIYFSYYSKNKQAITLENTQEISRINALNTFSGDVYKYEQNNDISTFSDLFKQAEGQLLINSTPRRELKLSSAKTILNLGDVIILNYDIPKIDGRYIVIAYEGTYTGSTGETLINYTLRNGLNGDTLINFYDSTDYKINPFFEENQETILYKYRDKSNHLAIKNKLNDNKDFRTLSTREKAKMVTALPYVYKKEIVEQEVLEYSKKETFNNLLLSEE</sequence>
<protein>
    <submittedName>
        <fullName evidence="1">Uncharacterized protein</fullName>
    </submittedName>
</protein>
<accession>A0ABY5TTR3</accession>
<evidence type="ECO:0000313" key="1">
    <source>
        <dbReference type="EMBL" id="UWD34052.1"/>
    </source>
</evidence>
<organism evidence="1 2">
    <name type="scientific">Mesomycoplasma molare</name>
    <dbReference type="NCBI Taxonomy" id="171288"/>
    <lineage>
        <taxon>Bacteria</taxon>
        <taxon>Bacillati</taxon>
        <taxon>Mycoplasmatota</taxon>
        <taxon>Mycoplasmoidales</taxon>
        <taxon>Metamycoplasmataceae</taxon>
        <taxon>Mesomycoplasma</taxon>
    </lineage>
</organism>
<name>A0ABY5TTR3_9BACT</name>
<evidence type="ECO:0000313" key="2">
    <source>
        <dbReference type="Proteomes" id="UP001058364"/>
    </source>
</evidence>
<keyword evidence="2" id="KW-1185">Reference proteome</keyword>